<feature type="region of interest" description="Disordered" evidence="1">
    <location>
        <begin position="113"/>
        <end position="173"/>
    </location>
</feature>
<feature type="compositionally biased region" description="Polar residues" evidence="1">
    <location>
        <begin position="495"/>
        <end position="536"/>
    </location>
</feature>
<feature type="region of interest" description="Disordered" evidence="1">
    <location>
        <begin position="389"/>
        <end position="444"/>
    </location>
</feature>
<dbReference type="AlphaFoldDB" id="A0A5C3N2L2"/>
<sequence>MEEAECEIANLRREVARMTMRSRPSSPLGTNPLPPPPKPYNDDILPNLIDKGKGIDRQLHPQNSRDTETPRHPKGSDGRSGVQSATIEPLYVSRAPSDDWETWYPLYRDSHLSADSQDRTERVQSNGQNRRSLSVIPGAHHAQRVVPPVVGRAKERETEKGSPEGPSETMVLPSLRPMGWSAETLAAAGISTDDASTSRVDALPASNIPADDDRTPYLSSQSFTDLLNRPAAATEQDLHHGDSETDHLRTLLGLPQTVMQFNASRESQGHPSSLRPGSAVPGASWSATPAVANTAQVSQSTLGSLGLAGFNNPSGSTLHSSTNLHSGLGLQIGGAGYAIARPSVVHAEDDALDQSSSEDDDDGDHDFVTPRASSGNALLFSVDAAHRSSSRLRSYSMGRHDSGAVTDVEEARANTRSAMRPSHGRSVSQQLPLVGPSSSENSLISQRNGSSVIRMTPSHPPFSGHRPASGRRTLAPDPPPPTVSFIPPIHHSRGLGSSNTSVTNFPQDPSASSSNRTMLFNISSTGTLATQQGTSRPQREIVTAHPRSSSRHEYSEHWMSASSLSSRNAETTARQR</sequence>
<feature type="compositionally biased region" description="Basic and acidic residues" evidence="1">
    <location>
        <begin position="152"/>
        <end position="162"/>
    </location>
</feature>
<evidence type="ECO:0000313" key="2">
    <source>
        <dbReference type="EMBL" id="TFK50338.1"/>
    </source>
</evidence>
<feature type="compositionally biased region" description="Polar residues" evidence="1">
    <location>
        <begin position="123"/>
        <end position="132"/>
    </location>
</feature>
<feature type="region of interest" description="Disordered" evidence="1">
    <location>
        <begin position="263"/>
        <end position="282"/>
    </location>
</feature>
<feature type="region of interest" description="Disordered" evidence="1">
    <location>
        <begin position="492"/>
        <end position="576"/>
    </location>
</feature>
<evidence type="ECO:0000256" key="1">
    <source>
        <dbReference type="SAM" id="MobiDB-lite"/>
    </source>
</evidence>
<keyword evidence="3" id="KW-1185">Reference proteome</keyword>
<dbReference type="OrthoDB" id="10476916at2759"/>
<proteinExistence type="predicted"/>
<dbReference type="Proteomes" id="UP000305948">
    <property type="component" value="Unassembled WGS sequence"/>
</dbReference>
<feature type="compositionally biased region" description="Polar residues" evidence="1">
    <location>
        <begin position="425"/>
        <end position="444"/>
    </location>
</feature>
<organism evidence="2 3">
    <name type="scientific">Heliocybe sulcata</name>
    <dbReference type="NCBI Taxonomy" id="5364"/>
    <lineage>
        <taxon>Eukaryota</taxon>
        <taxon>Fungi</taxon>
        <taxon>Dikarya</taxon>
        <taxon>Basidiomycota</taxon>
        <taxon>Agaricomycotina</taxon>
        <taxon>Agaricomycetes</taxon>
        <taxon>Gloeophyllales</taxon>
        <taxon>Gloeophyllaceae</taxon>
        <taxon>Heliocybe</taxon>
    </lineage>
</organism>
<name>A0A5C3N2L2_9AGAM</name>
<feature type="region of interest" description="Disordered" evidence="1">
    <location>
        <begin position="16"/>
        <end position="92"/>
    </location>
</feature>
<protein>
    <submittedName>
        <fullName evidence="2">Uncharacterized protein</fullName>
    </submittedName>
</protein>
<feature type="compositionally biased region" description="Basic and acidic residues" evidence="1">
    <location>
        <begin position="50"/>
        <end position="77"/>
    </location>
</feature>
<feature type="region of interest" description="Disordered" evidence="1">
    <location>
        <begin position="193"/>
        <end position="219"/>
    </location>
</feature>
<gene>
    <name evidence="2" type="ORF">OE88DRAFT_241041</name>
</gene>
<accession>A0A5C3N2L2</accession>
<feature type="compositionally biased region" description="Polar residues" evidence="1">
    <location>
        <begin position="560"/>
        <end position="576"/>
    </location>
</feature>
<feature type="compositionally biased region" description="Basic and acidic residues" evidence="1">
    <location>
        <begin position="113"/>
        <end position="122"/>
    </location>
</feature>
<reference evidence="2 3" key="1">
    <citation type="journal article" date="2019" name="Nat. Ecol. Evol.">
        <title>Megaphylogeny resolves global patterns of mushroom evolution.</title>
        <authorList>
            <person name="Varga T."/>
            <person name="Krizsan K."/>
            <person name="Foldi C."/>
            <person name="Dima B."/>
            <person name="Sanchez-Garcia M."/>
            <person name="Sanchez-Ramirez S."/>
            <person name="Szollosi G.J."/>
            <person name="Szarkandi J.G."/>
            <person name="Papp V."/>
            <person name="Albert L."/>
            <person name="Andreopoulos W."/>
            <person name="Angelini C."/>
            <person name="Antonin V."/>
            <person name="Barry K.W."/>
            <person name="Bougher N.L."/>
            <person name="Buchanan P."/>
            <person name="Buyck B."/>
            <person name="Bense V."/>
            <person name="Catcheside P."/>
            <person name="Chovatia M."/>
            <person name="Cooper J."/>
            <person name="Damon W."/>
            <person name="Desjardin D."/>
            <person name="Finy P."/>
            <person name="Geml J."/>
            <person name="Haridas S."/>
            <person name="Hughes K."/>
            <person name="Justo A."/>
            <person name="Karasinski D."/>
            <person name="Kautmanova I."/>
            <person name="Kiss B."/>
            <person name="Kocsube S."/>
            <person name="Kotiranta H."/>
            <person name="LaButti K.M."/>
            <person name="Lechner B.E."/>
            <person name="Liimatainen K."/>
            <person name="Lipzen A."/>
            <person name="Lukacs Z."/>
            <person name="Mihaltcheva S."/>
            <person name="Morgado L.N."/>
            <person name="Niskanen T."/>
            <person name="Noordeloos M.E."/>
            <person name="Ohm R.A."/>
            <person name="Ortiz-Santana B."/>
            <person name="Ovrebo C."/>
            <person name="Racz N."/>
            <person name="Riley R."/>
            <person name="Savchenko A."/>
            <person name="Shiryaev A."/>
            <person name="Soop K."/>
            <person name="Spirin V."/>
            <person name="Szebenyi C."/>
            <person name="Tomsovsky M."/>
            <person name="Tulloss R.E."/>
            <person name="Uehling J."/>
            <person name="Grigoriev I.V."/>
            <person name="Vagvolgyi C."/>
            <person name="Papp T."/>
            <person name="Martin F.M."/>
            <person name="Miettinen O."/>
            <person name="Hibbett D.S."/>
            <person name="Nagy L.G."/>
        </authorList>
    </citation>
    <scope>NUCLEOTIDE SEQUENCE [LARGE SCALE GENOMIC DNA]</scope>
    <source>
        <strain evidence="2 3">OMC1185</strain>
    </source>
</reference>
<dbReference type="EMBL" id="ML213513">
    <property type="protein sequence ID" value="TFK50338.1"/>
    <property type="molecule type" value="Genomic_DNA"/>
</dbReference>
<feature type="region of interest" description="Disordered" evidence="1">
    <location>
        <begin position="348"/>
        <end position="372"/>
    </location>
</feature>
<feature type="compositionally biased region" description="Acidic residues" evidence="1">
    <location>
        <begin position="350"/>
        <end position="364"/>
    </location>
</feature>
<evidence type="ECO:0000313" key="3">
    <source>
        <dbReference type="Proteomes" id="UP000305948"/>
    </source>
</evidence>